<evidence type="ECO:0000256" key="1">
    <source>
        <dbReference type="ARBA" id="ARBA00023125"/>
    </source>
</evidence>
<evidence type="ECO:0000259" key="3">
    <source>
        <dbReference type="PROSITE" id="PS50977"/>
    </source>
</evidence>
<dbReference type="PROSITE" id="PS50977">
    <property type="entry name" value="HTH_TETR_2"/>
    <property type="match status" value="1"/>
</dbReference>
<gene>
    <name evidence="4" type="ORF">SAMN06265368_4309</name>
</gene>
<dbReference type="InterPro" id="IPR001647">
    <property type="entry name" value="HTH_TetR"/>
</dbReference>
<feature type="domain" description="HTH tetR-type" evidence="3">
    <location>
        <begin position="16"/>
        <end position="76"/>
    </location>
</feature>
<dbReference type="SUPFAM" id="SSF46689">
    <property type="entry name" value="Homeodomain-like"/>
    <property type="match status" value="1"/>
</dbReference>
<dbReference type="AlphaFoldDB" id="A0A285PHI6"/>
<evidence type="ECO:0000313" key="4">
    <source>
        <dbReference type="EMBL" id="SNZ21192.1"/>
    </source>
</evidence>
<accession>A0A285PHI6</accession>
<name>A0A285PHI6_9HYPH</name>
<dbReference type="GO" id="GO:0003677">
    <property type="term" value="F:DNA binding"/>
    <property type="evidence" value="ECO:0007669"/>
    <property type="project" value="UniProtKB-UniRule"/>
</dbReference>
<protein>
    <submittedName>
        <fullName evidence="4">Transcriptional regulator, TetR family</fullName>
    </submittedName>
</protein>
<dbReference type="Proteomes" id="UP000219439">
    <property type="component" value="Unassembled WGS sequence"/>
</dbReference>
<dbReference type="Gene3D" id="1.10.357.10">
    <property type="entry name" value="Tetracycline Repressor, domain 2"/>
    <property type="match status" value="1"/>
</dbReference>
<sequence>MSRSIIPGRPSKAAQSLTKQGILHTALPLVQEYGIEAISFRLLAERLGVTAMAVKYHAGSRKELLAGLVDMAFANTLVRTEASEPTDRVRIILQAYCARAVINANLLRAVLEDTSLMCEEMHTITQMLRAEAQALGEQDDVLVFLLVDYTHGWVLSASCGKDNPLTMKDYLSGLDWILKRA</sequence>
<dbReference type="InterPro" id="IPR009057">
    <property type="entry name" value="Homeodomain-like_sf"/>
</dbReference>
<dbReference type="EMBL" id="OBEL01000007">
    <property type="protein sequence ID" value="SNZ21192.1"/>
    <property type="molecule type" value="Genomic_DNA"/>
</dbReference>
<reference evidence="4 5" key="1">
    <citation type="submission" date="2017-09" db="EMBL/GenBank/DDBJ databases">
        <authorList>
            <person name="Ehlers B."/>
            <person name="Leendertz F.H."/>
        </authorList>
    </citation>
    <scope>NUCLEOTIDE SEQUENCE [LARGE SCALE GENOMIC DNA]</scope>
    <source>
        <strain evidence="4 5">DSM 18289</strain>
    </source>
</reference>
<dbReference type="OrthoDB" id="329481at2"/>
<keyword evidence="1 2" id="KW-0238">DNA-binding</keyword>
<keyword evidence="5" id="KW-1185">Reference proteome</keyword>
<evidence type="ECO:0000256" key="2">
    <source>
        <dbReference type="PROSITE-ProRule" id="PRU00335"/>
    </source>
</evidence>
<dbReference type="RefSeq" id="WP_097155574.1">
    <property type="nucleotide sequence ID" value="NZ_OBEL01000007.1"/>
</dbReference>
<proteinExistence type="predicted"/>
<feature type="DNA-binding region" description="H-T-H motif" evidence="2">
    <location>
        <begin position="39"/>
        <end position="58"/>
    </location>
</feature>
<organism evidence="4 5">
    <name type="scientific">Cohaesibacter gelatinilyticus</name>
    <dbReference type="NCBI Taxonomy" id="372072"/>
    <lineage>
        <taxon>Bacteria</taxon>
        <taxon>Pseudomonadati</taxon>
        <taxon>Pseudomonadota</taxon>
        <taxon>Alphaproteobacteria</taxon>
        <taxon>Hyphomicrobiales</taxon>
        <taxon>Cohaesibacteraceae</taxon>
    </lineage>
</organism>
<evidence type="ECO:0000313" key="5">
    <source>
        <dbReference type="Proteomes" id="UP000219439"/>
    </source>
</evidence>
<dbReference type="Pfam" id="PF00440">
    <property type="entry name" value="TetR_N"/>
    <property type="match status" value="1"/>
</dbReference>